<proteinExistence type="predicted"/>
<keyword evidence="1" id="KW-0812">Transmembrane</keyword>
<dbReference type="EMBL" id="DSXR01000115">
    <property type="protein sequence ID" value="HGS88164.1"/>
    <property type="molecule type" value="Genomic_DNA"/>
</dbReference>
<organism evidence="2">
    <name type="scientific">Bellilinea caldifistulae</name>
    <dbReference type="NCBI Taxonomy" id="360411"/>
    <lineage>
        <taxon>Bacteria</taxon>
        <taxon>Bacillati</taxon>
        <taxon>Chloroflexota</taxon>
        <taxon>Anaerolineae</taxon>
        <taxon>Anaerolineales</taxon>
        <taxon>Anaerolineaceae</taxon>
        <taxon>Bellilinea</taxon>
    </lineage>
</organism>
<protein>
    <submittedName>
        <fullName evidence="2">Uncharacterized protein</fullName>
    </submittedName>
</protein>
<keyword evidence="1" id="KW-1133">Transmembrane helix</keyword>
<keyword evidence="1" id="KW-0472">Membrane</keyword>
<sequence>MNRSKALSSLLAFILFVSGLLAGLIWWGSSAWADLEASLFDPAVSADVILNNLRCPQFITPEEIGTISIRLQNPTDRILRQTARIHVSYGFVTLMREESVIIEMQPRETRQLEWFVSAEDAAWGRLVLVRLHLFRSFPLPSRTATCGIVLVNLPWLNGNHITLLLALLTLAGTLGGWQRWVKTHQPLVNRQRNVATLMVAWIILLVVGNLLAFLGIWVAAGVLFLLSMIFLIISATYLIYPA</sequence>
<dbReference type="AlphaFoldDB" id="A0A7C4Q319"/>
<feature type="transmembrane region" description="Helical" evidence="1">
    <location>
        <begin position="161"/>
        <end position="181"/>
    </location>
</feature>
<reference evidence="2" key="1">
    <citation type="journal article" date="2020" name="mSystems">
        <title>Genome- and Community-Level Interaction Insights into Carbon Utilization and Element Cycling Functions of Hydrothermarchaeota in Hydrothermal Sediment.</title>
        <authorList>
            <person name="Zhou Z."/>
            <person name="Liu Y."/>
            <person name="Xu W."/>
            <person name="Pan J."/>
            <person name="Luo Z.H."/>
            <person name="Li M."/>
        </authorList>
    </citation>
    <scope>NUCLEOTIDE SEQUENCE [LARGE SCALE GENOMIC DNA]</scope>
    <source>
        <strain evidence="2">SpSt-556</strain>
    </source>
</reference>
<name>A0A7C4Q319_9CHLR</name>
<comment type="caution">
    <text evidence="2">The sequence shown here is derived from an EMBL/GenBank/DDBJ whole genome shotgun (WGS) entry which is preliminary data.</text>
</comment>
<evidence type="ECO:0000313" key="2">
    <source>
        <dbReference type="EMBL" id="HGS88164.1"/>
    </source>
</evidence>
<gene>
    <name evidence="2" type="ORF">ENT17_11190</name>
</gene>
<feature type="transmembrane region" description="Helical" evidence="1">
    <location>
        <begin position="193"/>
        <end position="216"/>
    </location>
</feature>
<evidence type="ECO:0000256" key="1">
    <source>
        <dbReference type="SAM" id="Phobius"/>
    </source>
</evidence>
<feature type="transmembrane region" description="Helical" evidence="1">
    <location>
        <begin position="222"/>
        <end position="240"/>
    </location>
</feature>
<accession>A0A7C4Q319</accession>